<dbReference type="Pfam" id="PF00149">
    <property type="entry name" value="Metallophos"/>
    <property type="match status" value="1"/>
</dbReference>
<feature type="non-terminal residue" evidence="10">
    <location>
        <position position="1"/>
    </location>
</feature>
<sequence>ICFPENIFIIRGNHEEESLNQLYSFISEVQLKFDGEQIFKIHDISNLTGRNILAKTTSFSQLSPGPMYKHFKEVFINLPLACLIGGDILAMHGGISPMLTSLKDIQNIERPIEEFVKGTLACDLVWSDPDTDNYVKKYEPNFERETTMGIGQLFSKSAVKETCERLGVKMIIRGHQAPLHGYATWANGRLITLFSAPAYKGSTEDTVNMGACIQAAETGKLTIKQLKVSETLRKKRSDDAYSRQITRDSLASDYLSGFHGLPLSNARHLIISNNAHNYNY</sequence>
<evidence type="ECO:0000256" key="3">
    <source>
        <dbReference type="ARBA" id="ARBA00022801"/>
    </source>
</evidence>
<dbReference type="Proteomes" id="UP000270094">
    <property type="component" value="Unassembled WGS sequence"/>
</dbReference>
<dbReference type="InterPro" id="IPR006186">
    <property type="entry name" value="Ser/Thr-sp_prot-phosphatase"/>
</dbReference>
<organism evidence="10 11">
    <name type="scientific">Strongylus vulgaris</name>
    <name type="common">Blood worm</name>
    <dbReference type="NCBI Taxonomy" id="40348"/>
    <lineage>
        <taxon>Eukaryota</taxon>
        <taxon>Metazoa</taxon>
        <taxon>Ecdysozoa</taxon>
        <taxon>Nematoda</taxon>
        <taxon>Chromadorea</taxon>
        <taxon>Rhabditida</taxon>
        <taxon>Rhabditina</taxon>
        <taxon>Rhabditomorpha</taxon>
        <taxon>Strongyloidea</taxon>
        <taxon>Strongylidae</taxon>
        <taxon>Strongylus</taxon>
    </lineage>
</organism>
<dbReference type="SMART" id="SM00156">
    <property type="entry name" value="PP2Ac"/>
    <property type="match status" value="1"/>
</dbReference>
<evidence type="ECO:0000313" key="11">
    <source>
        <dbReference type="Proteomes" id="UP000270094"/>
    </source>
</evidence>
<gene>
    <name evidence="10" type="ORF">SVUK_LOCUS4107</name>
</gene>
<dbReference type="PANTHER" id="PTHR11668">
    <property type="entry name" value="SERINE/THREONINE PROTEIN PHOSPHATASE"/>
    <property type="match status" value="1"/>
</dbReference>
<dbReference type="PROSITE" id="PS00125">
    <property type="entry name" value="SER_THR_PHOSPHATASE"/>
    <property type="match status" value="1"/>
</dbReference>
<proteinExistence type="inferred from homology"/>
<dbReference type="InterPro" id="IPR050341">
    <property type="entry name" value="PP1_catalytic_subunit"/>
</dbReference>
<comment type="catalytic activity">
    <reaction evidence="6">
        <text>O-phospho-L-seryl-[protein] + H2O = L-seryl-[protein] + phosphate</text>
        <dbReference type="Rhea" id="RHEA:20629"/>
        <dbReference type="Rhea" id="RHEA-COMP:9863"/>
        <dbReference type="Rhea" id="RHEA-COMP:11604"/>
        <dbReference type="ChEBI" id="CHEBI:15377"/>
        <dbReference type="ChEBI" id="CHEBI:29999"/>
        <dbReference type="ChEBI" id="CHEBI:43474"/>
        <dbReference type="ChEBI" id="CHEBI:83421"/>
        <dbReference type="EC" id="3.1.3.16"/>
    </reaction>
</comment>
<dbReference type="InterPro" id="IPR029052">
    <property type="entry name" value="Metallo-depent_PP-like"/>
</dbReference>
<comment type="cofactor">
    <cofactor evidence="1">
        <name>Mn(2+)</name>
        <dbReference type="ChEBI" id="CHEBI:29035"/>
    </cofactor>
</comment>
<dbReference type="Gene3D" id="3.60.21.10">
    <property type="match status" value="1"/>
</dbReference>
<accession>A0A3P7IQ26</accession>
<keyword evidence="3 8" id="KW-0378">Hydrolase</keyword>
<keyword evidence="4" id="KW-0904">Protein phosphatase</keyword>
<comment type="similarity">
    <text evidence="8">Belongs to the PPP phosphatase family.</text>
</comment>
<comment type="catalytic activity">
    <reaction evidence="7 8">
        <text>O-phospho-L-threonyl-[protein] + H2O = L-threonyl-[protein] + phosphate</text>
        <dbReference type="Rhea" id="RHEA:47004"/>
        <dbReference type="Rhea" id="RHEA-COMP:11060"/>
        <dbReference type="Rhea" id="RHEA-COMP:11605"/>
        <dbReference type="ChEBI" id="CHEBI:15377"/>
        <dbReference type="ChEBI" id="CHEBI:30013"/>
        <dbReference type="ChEBI" id="CHEBI:43474"/>
        <dbReference type="ChEBI" id="CHEBI:61977"/>
        <dbReference type="EC" id="3.1.3.16"/>
    </reaction>
</comment>
<reference evidence="10 11" key="1">
    <citation type="submission" date="2018-11" db="EMBL/GenBank/DDBJ databases">
        <authorList>
            <consortium name="Pathogen Informatics"/>
        </authorList>
    </citation>
    <scope>NUCLEOTIDE SEQUENCE [LARGE SCALE GENOMIC DNA]</scope>
</reference>
<dbReference type="PANTHER" id="PTHR11668:SF300">
    <property type="entry name" value="SERINE_THREONINE-PROTEIN PHOSPHATASE"/>
    <property type="match status" value="1"/>
</dbReference>
<name>A0A3P7IQ26_STRVU</name>
<evidence type="ECO:0000256" key="7">
    <source>
        <dbReference type="ARBA" id="ARBA00048336"/>
    </source>
</evidence>
<evidence type="ECO:0000256" key="2">
    <source>
        <dbReference type="ARBA" id="ARBA00022723"/>
    </source>
</evidence>
<evidence type="ECO:0000256" key="8">
    <source>
        <dbReference type="RuleBase" id="RU004273"/>
    </source>
</evidence>
<evidence type="ECO:0000259" key="9">
    <source>
        <dbReference type="PROSITE" id="PS00125"/>
    </source>
</evidence>
<feature type="domain" description="Serine/threonine specific protein phosphatases" evidence="9">
    <location>
        <begin position="10"/>
        <end position="15"/>
    </location>
</feature>
<dbReference type="PRINTS" id="PR00114">
    <property type="entry name" value="STPHPHTASE"/>
</dbReference>
<dbReference type="GO" id="GO:0004722">
    <property type="term" value="F:protein serine/threonine phosphatase activity"/>
    <property type="evidence" value="ECO:0007669"/>
    <property type="project" value="UniProtKB-EC"/>
</dbReference>
<dbReference type="SUPFAM" id="SSF56300">
    <property type="entry name" value="Metallo-dependent phosphatases"/>
    <property type="match status" value="1"/>
</dbReference>
<keyword evidence="5" id="KW-0464">Manganese</keyword>
<dbReference type="GO" id="GO:0046872">
    <property type="term" value="F:metal ion binding"/>
    <property type="evidence" value="ECO:0007669"/>
    <property type="project" value="UniProtKB-KW"/>
</dbReference>
<evidence type="ECO:0000256" key="6">
    <source>
        <dbReference type="ARBA" id="ARBA00047761"/>
    </source>
</evidence>
<evidence type="ECO:0000313" key="10">
    <source>
        <dbReference type="EMBL" id="VDM69109.1"/>
    </source>
</evidence>
<keyword evidence="11" id="KW-1185">Reference proteome</keyword>
<evidence type="ECO:0000256" key="5">
    <source>
        <dbReference type="ARBA" id="ARBA00023211"/>
    </source>
</evidence>
<dbReference type="EMBL" id="UYYB01011097">
    <property type="protein sequence ID" value="VDM69109.1"/>
    <property type="molecule type" value="Genomic_DNA"/>
</dbReference>
<keyword evidence="2" id="KW-0479">Metal-binding</keyword>
<dbReference type="InterPro" id="IPR004843">
    <property type="entry name" value="Calcineurin-like_PHP"/>
</dbReference>
<dbReference type="AlphaFoldDB" id="A0A3P7IQ26"/>
<evidence type="ECO:0000256" key="4">
    <source>
        <dbReference type="ARBA" id="ARBA00022912"/>
    </source>
</evidence>
<dbReference type="EC" id="3.1.3.16" evidence="8"/>
<dbReference type="CDD" id="cd00144">
    <property type="entry name" value="MPP_PPP_family"/>
    <property type="match status" value="1"/>
</dbReference>
<dbReference type="GO" id="GO:0005737">
    <property type="term" value="C:cytoplasm"/>
    <property type="evidence" value="ECO:0007669"/>
    <property type="project" value="TreeGrafter"/>
</dbReference>
<dbReference type="GO" id="GO:0005634">
    <property type="term" value="C:nucleus"/>
    <property type="evidence" value="ECO:0007669"/>
    <property type="project" value="TreeGrafter"/>
</dbReference>
<protein>
    <recommendedName>
        <fullName evidence="8">Serine/threonine-protein phosphatase</fullName>
        <ecNumber evidence="8">3.1.3.16</ecNumber>
    </recommendedName>
</protein>
<dbReference type="OrthoDB" id="5857583at2759"/>
<evidence type="ECO:0000256" key="1">
    <source>
        <dbReference type="ARBA" id="ARBA00001936"/>
    </source>
</evidence>